<dbReference type="Pfam" id="PF00270">
    <property type="entry name" value="DEAD"/>
    <property type="match status" value="1"/>
</dbReference>
<evidence type="ECO:0000256" key="1">
    <source>
        <dbReference type="ARBA" id="ARBA00012552"/>
    </source>
</evidence>
<evidence type="ECO:0000313" key="12">
    <source>
        <dbReference type="Proteomes" id="UP000266234"/>
    </source>
</evidence>
<keyword evidence="12" id="KW-1185">Reference proteome</keyword>
<feature type="domain" description="Helicase C-terminal" evidence="9">
    <location>
        <begin position="287"/>
        <end position="448"/>
    </location>
</feature>
<evidence type="ECO:0000313" key="11">
    <source>
        <dbReference type="EMBL" id="RGP79789.1"/>
    </source>
</evidence>
<feature type="short sequence motif" description="Q motif" evidence="7">
    <location>
        <begin position="79"/>
        <end position="107"/>
    </location>
</feature>
<evidence type="ECO:0000256" key="2">
    <source>
        <dbReference type="ARBA" id="ARBA00022741"/>
    </source>
</evidence>
<evidence type="ECO:0000259" key="8">
    <source>
        <dbReference type="PROSITE" id="PS51192"/>
    </source>
</evidence>
<dbReference type="Proteomes" id="UP000266234">
    <property type="component" value="Unassembled WGS sequence"/>
</dbReference>
<dbReference type="PROSITE" id="PS51194">
    <property type="entry name" value="HELICASE_CTER"/>
    <property type="match status" value="1"/>
</dbReference>
<comment type="caution">
    <text evidence="11">The sequence shown here is derived from an EMBL/GenBank/DDBJ whole genome shotgun (WGS) entry which is preliminary data.</text>
</comment>
<gene>
    <name evidence="11" type="ORF">FLONG3_2103</name>
</gene>
<dbReference type="InterPro" id="IPR001650">
    <property type="entry name" value="Helicase_C-like"/>
</dbReference>
<evidence type="ECO:0000256" key="4">
    <source>
        <dbReference type="ARBA" id="ARBA00022806"/>
    </source>
</evidence>
<dbReference type="GO" id="GO:0003676">
    <property type="term" value="F:nucleic acid binding"/>
    <property type="evidence" value="ECO:0007669"/>
    <property type="project" value="InterPro"/>
</dbReference>
<keyword evidence="3" id="KW-0378">Hydrolase</keyword>
<dbReference type="EMBL" id="PXOG01000041">
    <property type="protein sequence ID" value="RGP79789.1"/>
    <property type="molecule type" value="Genomic_DNA"/>
</dbReference>
<accession>A0A395T5W1</accession>
<dbReference type="InterPro" id="IPR014014">
    <property type="entry name" value="RNA_helicase_DEAD_Q_motif"/>
</dbReference>
<dbReference type="Pfam" id="PF00271">
    <property type="entry name" value="Helicase_C"/>
    <property type="match status" value="1"/>
</dbReference>
<evidence type="ECO:0000256" key="3">
    <source>
        <dbReference type="ARBA" id="ARBA00022801"/>
    </source>
</evidence>
<evidence type="ECO:0000256" key="7">
    <source>
        <dbReference type="PROSITE-ProRule" id="PRU00552"/>
    </source>
</evidence>
<keyword evidence="4 11" id="KW-0347">Helicase</keyword>
<evidence type="ECO:0000256" key="5">
    <source>
        <dbReference type="ARBA" id="ARBA00022840"/>
    </source>
</evidence>
<organism evidence="11 12">
    <name type="scientific">Fusarium longipes</name>
    <dbReference type="NCBI Taxonomy" id="694270"/>
    <lineage>
        <taxon>Eukaryota</taxon>
        <taxon>Fungi</taxon>
        <taxon>Dikarya</taxon>
        <taxon>Ascomycota</taxon>
        <taxon>Pezizomycotina</taxon>
        <taxon>Sordariomycetes</taxon>
        <taxon>Hypocreomycetidae</taxon>
        <taxon>Hypocreales</taxon>
        <taxon>Nectriaceae</taxon>
        <taxon>Fusarium</taxon>
    </lineage>
</organism>
<keyword evidence="2" id="KW-0547">Nucleotide-binding</keyword>
<dbReference type="CDD" id="cd18787">
    <property type="entry name" value="SF2_C_DEAD"/>
    <property type="match status" value="1"/>
</dbReference>
<dbReference type="PANTHER" id="PTHR47958">
    <property type="entry name" value="ATP-DEPENDENT RNA HELICASE DBP3"/>
    <property type="match status" value="1"/>
</dbReference>
<reference evidence="11 12" key="1">
    <citation type="journal article" date="2018" name="PLoS Pathog.">
        <title>Evolution of structural diversity of trichothecenes, a family of toxins produced by plant pathogenic and entomopathogenic fungi.</title>
        <authorList>
            <person name="Proctor R.H."/>
            <person name="McCormick S.P."/>
            <person name="Kim H.S."/>
            <person name="Cardoza R.E."/>
            <person name="Stanley A.M."/>
            <person name="Lindo L."/>
            <person name="Kelly A."/>
            <person name="Brown D.W."/>
            <person name="Lee T."/>
            <person name="Vaughan M.M."/>
            <person name="Alexander N.J."/>
            <person name="Busman M."/>
            <person name="Gutierrez S."/>
        </authorList>
    </citation>
    <scope>NUCLEOTIDE SEQUENCE [LARGE SCALE GENOMIC DNA]</scope>
    <source>
        <strain evidence="11 12">NRRL 20695</strain>
    </source>
</reference>
<dbReference type="GO" id="GO:0016787">
    <property type="term" value="F:hydrolase activity"/>
    <property type="evidence" value="ECO:0007669"/>
    <property type="project" value="UniProtKB-KW"/>
</dbReference>
<dbReference type="Gene3D" id="3.40.50.300">
    <property type="entry name" value="P-loop containing nucleotide triphosphate hydrolases"/>
    <property type="match status" value="2"/>
</dbReference>
<name>A0A395T5W1_9HYPO</name>
<evidence type="ECO:0000256" key="6">
    <source>
        <dbReference type="ARBA" id="ARBA00047984"/>
    </source>
</evidence>
<dbReference type="AlphaFoldDB" id="A0A395T5W1"/>
<feature type="domain" description="Helicase ATP-binding" evidence="8">
    <location>
        <begin position="110"/>
        <end position="277"/>
    </location>
</feature>
<sequence length="454" mass="50734">MDTVKKARKKALNKSAATIIQQLERTGNIITAASKVFKTIRQHADQHCCSVHSPEMMDGGSLENIETTQIESNVDQITESFDAMALESNLLRGVYAYGFENPSAIQRRAIKPMIEGHNIIAQAQSKTGKTVALCISVLQRVDPSVKACQALVLAPSRVMAQEMHKVMDAIGDFMDIHTHVCKGPREDIEVLKDGPQVVLGTPGRLQNMIQRGILRIDNTKMFVLDDADEVLARGFEEQIEDIFSLLPQSAQVIFVSATMPGDVLAIGAKFMRDFVRIIVKSEPLIEGVKQFYIAAENEDSKLDILSHIYESMTSFQTIVFCSTRRKLEWLADKLTARGLAVSSMHGDMDAVHRCKIMEEFRSGSSRILMATDLLARGIDVQQVLLIVNIDLPSQPEKYMYRVGWGGRPSRKGVAINLATAHDMFMMREIEQYYGTHIEMMPENESLETIISKLN</sequence>
<evidence type="ECO:0000259" key="9">
    <source>
        <dbReference type="PROSITE" id="PS51194"/>
    </source>
</evidence>
<dbReference type="OrthoDB" id="10265785at2759"/>
<evidence type="ECO:0000259" key="10">
    <source>
        <dbReference type="PROSITE" id="PS51195"/>
    </source>
</evidence>
<comment type="catalytic activity">
    <reaction evidence="6">
        <text>ATP + H2O = ADP + phosphate + H(+)</text>
        <dbReference type="Rhea" id="RHEA:13065"/>
        <dbReference type="ChEBI" id="CHEBI:15377"/>
        <dbReference type="ChEBI" id="CHEBI:15378"/>
        <dbReference type="ChEBI" id="CHEBI:30616"/>
        <dbReference type="ChEBI" id="CHEBI:43474"/>
        <dbReference type="ChEBI" id="CHEBI:456216"/>
        <dbReference type="EC" id="3.6.4.13"/>
    </reaction>
</comment>
<proteinExistence type="predicted"/>
<dbReference type="GO" id="GO:0005524">
    <property type="term" value="F:ATP binding"/>
    <property type="evidence" value="ECO:0007669"/>
    <property type="project" value="UniProtKB-KW"/>
</dbReference>
<feature type="domain" description="DEAD-box RNA helicase Q" evidence="10">
    <location>
        <begin position="79"/>
        <end position="107"/>
    </location>
</feature>
<dbReference type="PROSITE" id="PS51192">
    <property type="entry name" value="HELICASE_ATP_BIND_1"/>
    <property type="match status" value="1"/>
</dbReference>
<dbReference type="InterPro" id="IPR027417">
    <property type="entry name" value="P-loop_NTPase"/>
</dbReference>
<dbReference type="InterPro" id="IPR014001">
    <property type="entry name" value="Helicase_ATP-bd"/>
</dbReference>
<dbReference type="GO" id="GO:0003724">
    <property type="term" value="F:RNA helicase activity"/>
    <property type="evidence" value="ECO:0007669"/>
    <property type="project" value="UniProtKB-EC"/>
</dbReference>
<dbReference type="STRING" id="694270.A0A395T5W1"/>
<protein>
    <recommendedName>
        <fullName evidence="1">RNA helicase</fullName>
        <ecNumber evidence="1">3.6.4.13</ecNumber>
    </recommendedName>
</protein>
<keyword evidence="5" id="KW-0067">ATP-binding</keyword>
<dbReference type="SUPFAM" id="SSF52540">
    <property type="entry name" value="P-loop containing nucleoside triphosphate hydrolases"/>
    <property type="match status" value="1"/>
</dbReference>
<dbReference type="InterPro" id="IPR011545">
    <property type="entry name" value="DEAD/DEAH_box_helicase_dom"/>
</dbReference>
<dbReference type="SMART" id="SM00490">
    <property type="entry name" value="HELICc"/>
    <property type="match status" value="1"/>
</dbReference>
<dbReference type="PROSITE" id="PS51195">
    <property type="entry name" value="Q_MOTIF"/>
    <property type="match status" value="1"/>
</dbReference>
<dbReference type="EC" id="3.6.4.13" evidence="1"/>
<dbReference type="SMART" id="SM00487">
    <property type="entry name" value="DEXDc"/>
    <property type="match status" value="1"/>
</dbReference>